<dbReference type="GO" id="GO:0008137">
    <property type="term" value="F:NADH dehydrogenase (ubiquinone) activity"/>
    <property type="evidence" value="ECO:0007669"/>
    <property type="project" value="InterPro"/>
</dbReference>
<dbReference type="NCBIfam" id="NF010120">
    <property type="entry name" value="PRK13596.1"/>
    <property type="match status" value="1"/>
</dbReference>
<dbReference type="EC" id="1.6.5.11" evidence="8"/>
<reference evidence="9" key="3">
    <citation type="submission" date="2015-08" db="EMBL/GenBank/DDBJ databases">
        <title>Draft Genome Sequence of a Heterotrophic Facultative Anaerobic Bacterium Ardenticatena maritima Strain 110S.</title>
        <authorList>
            <person name="Kawaichi S."/>
            <person name="Yoshida T."/>
            <person name="Sako Y."/>
            <person name="Nakamura R."/>
        </authorList>
    </citation>
    <scope>NUCLEOTIDE SEQUENCE [LARGE SCALE GENOMIC DNA]</scope>
    <source>
        <strain evidence="9">110S</strain>
    </source>
</reference>
<comment type="caution">
    <text evidence="7">The sequence shown here is derived from an EMBL/GenBank/DDBJ whole genome shotgun (WGS) entry which is preliminary data.</text>
</comment>
<evidence type="ECO:0000256" key="1">
    <source>
        <dbReference type="ARBA" id="ARBA00007523"/>
    </source>
</evidence>
<accession>A0A0M9UBX3</accession>
<dbReference type="InterPro" id="IPR037207">
    <property type="entry name" value="Nuop51_4Fe4S-bd_sf"/>
</dbReference>
<dbReference type="SUPFAM" id="SSF140490">
    <property type="entry name" value="Nqo1C-terminal domain-like"/>
    <property type="match status" value="1"/>
</dbReference>
<keyword evidence="3" id="KW-0479">Metal-binding</keyword>
<protein>
    <submittedName>
        <fullName evidence="8">NADH dehydrogenase</fullName>
        <ecNumber evidence="8">1.6.5.11</ecNumber>
    </submittedName>
    <submittedName>
        <fullName evidence="7">NADH-quinone oxidoreductase subunit F</fullName>
        <ecNumber evidence="7">1.6.5.3</ecNumber>
    </submittedName>
</protein>
<name>A0A0M9UBX3_9CHLR</name>
<keyword evidence="4" id="KW-0408">Iron</keyword>
<dbReference type="GO" id="GO:0010181">
    <property type="term" value="F:FMN binding"/>
    <property type="evidence" value="ECO:0007669"/>
    <property type="project" value="InterPro"/>
</dbReference>
<dbReference type="InterPro" id="IPR019575">
    <property type="entry name" value="Nuop51_4Fe4S-bd"/>
</dbReference>
<dbReference type="PANTHER" id="PTHR43578:SF3">
    <property type="entry name" value="NADH-QUINONE OXIDOREDUCTASE SUBUNIT F"/>
    <property type="match status" value="1"/>
</dbReference>
<evidence type="ECO:0000313" key="9">
    <source>
        <dbReference type="Proteomes" id="UP000037784"/>
    </source>
</evidence>
<evidence type="ECO:0000256" key="2">
    <source>
        <dbReference type="ARBA" id="ARBA00022485"/>
    </source>
</evidence>
<dbReference type="Proteomes" id="UP000050502">
    <property type="component" value="Unassembled WGS sequence"/>
</dbReference>
<dbReference type="PATRIC" id="fig|872965.6.peg.926"/>
<keyword evidence="5" id="KW-0411">Iron-sulfur</keyword>
<evidence type="ECO:0000256" key="5">
    <source>
        <dbReference type="ARBA" id="ARBA00023014"/>
    </source>
</evidence>
<dbReference type="InterPro" id="IPR011538">
    <property type="entry name" value="Nuo51_FMN-bd"/>
</dbReference>
<keyword evidence="7" id="KW-0560">Oxidoreductase</keyword>
<dbReference type="PROSITE" id="PS00645">
    <property type="entry name" value="COMPLEX1_51K_2"/>
    <property type="match status" value="1"/>
</dbReference>
<feature type="domain" description="NADH-ubiquinone oxidoreductase 51kDa subunit iron-sulphur binding" evidence="6">
    <location>
        <begin position="326"/>
        <end position="371"/>
    </location>
</feature>
<dbReference type="Gene3D" id="6.10.250.1450">
    <property type="match status" value="1"/>
</dbReference>
<dbReference type="InterPro" id="IPR001949">
    <property type="entry name" value="NADH-UbQ_OxRdtase_51kDa_CS"/>
</dbReference>
<sequence length="424" mass="47022">MEQVYLLLRHREIPNIDQYDVYVAHGGYEGLKAALEKSPDEVIDIVKQSGLRGRGGAGFPTGVKWGFVPKDVFPKYLVCNFAEGEPGTFKDREIVENNPHQLIEGIIIAAYAIQASTAYIYHRGEFTYAAAQLQKAIADAEAHGWLGENIQGTGFSLKIHLHREAGAYICGEETAQLNSIEGYLGQPRLKPPFPAVEGLWRKPTVINNVETLSNLPGILRHGADWYRQWGTEKNPGTRIYGVSGHVVRPGLYELPTNVTARELIFEHAGGIWKGRGFKAFIPGGVSAPILTEEHLDTPLTFDDLAAVGSMGGSGGVIVIDDHTDMAWLTYKMVAFYRHESCGKCSPCREGTYWQKMLLTRIVSGRGTRTDIELLKQVSDQMTNKCFCPLGESSRGVVQAVYKYFGDEMYVHAKDIPVLQTEQRS</sequence>
<evidence type="ECO:0000313" key="10">
    <source>
        <dbReference type="Proteomes" id="UP000050502"/>
    </source>
</evidence>
<gene>
    <name evidence="7" type="primary">nuoF</name>
    <name evidence="7" type="ORF">ARMA_0643</name>
    <name evidence="8" type="ORF">SE16_04760</name>
</gene>
<dbReference type="PANTHER" id="PTHR43578">
    <property type="entry name" value="NADH-QUINONE OXIDOREDUCTASE SUBUNIT F"/>
    <property type="match status" value="1"/>
</dbReference>
<dbReference type="Pfam" id="PF10589">
    <property type="entry name" value="NADH_4Fe-4S"/>
    <property type="match status" value="1"/>
</dbReference>
<dbReference type="InParanoid" id="A0A0M9UBX3"/>
<dbReference type="Gene3D" id="3.10.20.600">
    <property type="match status" value="1"/>
</dbReference>
<dbReference type="EMBL" id="BBZA01000037">
    <property type="protein sequence ID" value="GAP62220.1"/>
    <property type="molecule type" value="Genomic_DNA"/>
</dbReference>
<dbReference type="EC" id="1.6.5.3" evidence="7"/>
<dbReference type="AlphaFoldDB" id="A0A0M9UBX3"/>
<dbReference type="OrthoDB" id="9761899at2"/>
<dbReference type="FunFam" id="3.40.50.11540:FF:000001">
    <property type="entry name" value="NADH dehydrogenase [ubiquinone] flavoprotein 1, mitochondrial"/>
    <property type="match status" value="1"/>
</dbReference>
<dbReference type="SUPFAM" id="SSF142019">
    <property type="entry name" value="Nqo1 FMN-binding domain-like"/>
    <property type="match status" value="1"/>
</dbReference>
<dbReference type="FunFam" id="1.20.1440.230:FF:000001">
    <property type="entry name" value="Mitochondrial NADH dehydrogenase flavoprotein 1"/>
    <property type="match status" value="1"/>
</dbReference>
<comment type="similarity">
    <text evidence="1">Belongs to the complex I 51 kDa subunit family.</text>
</comment>
<evidence type="ECO:0000259" key="6">
    <source>
        <dbReference type="SMART" id="SM00928"/>
    </source>
</evidence>
<proteinExistence type="inferred from homology"/>
<evidence type="ECO:0000256" key="3">
    <source>
        <dbReference type="ARBA" id="ARBA00022723"/>
    </source>
</evidence>
<dbReference type="InterPro" id="IPR037225">
    <property type="entry name" value="Nuo51_FMN-bd_sf"/>
</dbReference>
<evidence type="ECO:0000313" key="7">
    <source>
        <dbReference type="EMBL" id="GAP62220.1"/>
    </source>
</evidence>
<dbReference type="Proteomes" id="UP000037784">
    <property type="component" value="Unassembled WGS sequence"/>
</dbReference>
<dbReference type="GO" id="GO:0051539">
    <property type="term" value="F:4 iron, 4 sulfur cluster binding"/>
    <property type="evidence" value="ECO:0007669"/>
    <property type="project" value="UniProtKB-KW"/>
</dbReference>
<dbReference type="SMART" id="SM00928">
    <property type="entry name" value="NADH_4Fe-4S"/>
    <property type="match status" value="1"/>
</dbReference>
<dbReference type="Pfam" id="PF01512">
    <property type="entry name" value="Complex1_51K"/>
    <property type="match status" value="1"/>
</dbReference>
<evidence type="ECO:0000313" key="8">
    <source>
        <dbReference type="EMBL" id="KPL89708.1"/>
    </source>
</evidence>
<evidence type="ECO:0000256" key="4">
    <source>
        <dbReference type="ARBA" id="ARBA00023004"/>
    </source>
</evidence>
<dbReference type="GO" id="GO:0016491">
    <property type="term" value="F:oxidoreductase activity"/>
    <property type="evidence" value="ECO:0007669"/>
    <property type="project" value="UniProtKB-KW"/>
</dbReference>
<dbReference type="Gene3D" id="1.20.1440.230">
    <property type="entry name" value="NADH-ubiquinone oxidoreductase 51kDa subunit, iron-sulphur binding domain"/>
    <property type="match status" value="1"/>
</dbReference>
<keyword evidence="2" id="KW-0004">4Fe-4S</keyword>
<dbReference type="SUPFAM" id="SSF142984">
    <property type="entry name" value="Nqo1 middle domain-like"/>
    <property type="match status" value="1"/>
</dbReference>
<keyword evidence="9" id="KW-1185">Reference proteome</keyword>
<dbReference type="RefSeq" id="WP_054492137.1">
    <property type="nucleotide sequence ID" value="NZ_BBZA01000037.1"/>
</dbReference>
<dbReference type="STRING" id="872965.SE16_04760"/>
<reference evidence="7 9" key="1">
    <citation type="journal article" date="2015" name="Genome Announc.">
        <title>Draft Genome Sequence of a Heterotrophic Facultative Anaerobic Thermophilic Bacterium, Ardenticatena maritima Strain 110ST.</title>
        <authorList>
            <person name="Kawaichi S."/>
            <person name="Yoshida T."/>
            <person name="Sako Y."/>
            <person name="Nakamura R."/>
        </authorList>
    </citation>
    <scope>NUCLEOTIDE SEQUENCE [LARGE SCALE GENOMIC DNA]</scope>
    <source>
        <strain evidence="7 9">110S</strain>
    </source>
</reference>
<reference evidence="8 10" key="2">
    <citation type="submission" date="2015-07" db="EMBL/GenBank/DDBJ databases">
        <title>Whole genome sequence of Ardenticatena maritima DSM 23922.</title>
        <authorList>
            <person name="Hemp J."/>
            <person name="Ward L.M."/>
            <person name="Pace L.A."/>
            <person name="Fischer W.W."/>
        </authorList>
    </citation>
    <scope>NUCLEOTIDE SEQUENCE [LARGE SCALE GENOMIC DNA]</scope>
    <source>
        <strain evidence="8 10">110S</strain>
    </source>
</reference>
<organism evidence="7 9">
    <name type="scientific">Ardenticatena maritima</name>
    <dbReference type="NCBI Taxonomy" id="872965"/>
    <lineage>
        <taxon>Bacteria</taxon>
        <taxon>Bacillati</taxon>
        <taxon>Chloroflexota</taxon>
        <taxon>Ardenticatenia</taxon>
        <taxon>Ardenticatenales</taxon>
        <taxon>Ardenticatenaceae</taxon>
        <taxon>Ardenticatena</taxon>
    </lineage>
</organism>
<dbReference type="EMBL" id="LGKN01000003">
    <property type="protein sequence ID" value="KPL89708.1"/>
    <property type="molecule type" value="Genomic_DNA"/>
</dbReference>
<dbReference type="GO" id="GO:0046872">
    <property type="term" value="F:metal ion binding"/>
    <property type="evidence" value="ECO:0007669"/>
    <property type="project" value="UniProtKB-KW"/>
</dbReference>
<dbReference type="Gene3D" id="3.40.50.11540">
    <property type="entry name" value="NADH-ubiquinone oxidoreductase 51kDa subunit"/>
    <property type="match status" value="1"/>
</dbReference>